<proteinExistence type="predicted"/>
<gene>
    <name evidence="1" type="ORF">RHMOL_Rhmol07G0212000</name>
</gene>
<protein>
    <submittedName>
        <fullName evidence="1">Uncharacterized protein</fullName>
    </submittedName>
</protein>
<reference evidence="1" key="1">
    <citation type="submission" date="2022-02" db="EMBL/GenBank/DDBJ databases">
        <title>Plant Genome Project.</title>
        <authorList>
            <person name="Zhang R.-G."/>
        </authorList>
    </citation>
    <scope>NUCLEOTIDE SEQUENCE</scope>
    <source>
        <strain evidence="1">AT1</strain>
    </source>
</reference>
<accession>A0ACC0N324</accession>
<evidence type="ECO:0000313" key="1">
    <source>
        <dbReference type="EMBL" id="KAI8547646.1"/>
    </source>
</evidence>
<organism evidence="1 2">
    <name type="scientific">Rhododendron molle</name>
    <name type="common">Chinese azalea</name>
    <name type="synonym">Azalea mollis</name>
    <dbReference type="NCBI Taxonomy" id="49168"/>
    <lineage>
        <taxon>Eukaryota</taxon>
        <taxon>Viridiplantae</taxon>
        <taxon>Streptophyta</taxon>
        <taxon>Embryophyta</taxon>
        <taxon>Tracheophyta</taxon>
        <taxon>Spermatophyta</taxon>
        <taxon>Magnoliopsida</taxon>
        <taxon>eudicotyledons</taxon>
        <taxon>Gunneridae</taxon>
        <taxon>Pentapetalae</taxon>
        <taxon>asterids</taxon>
        <taxon>Ericales</taxon>
        <taxon>Ericaceae</taxon>
        <taxon>Ericoideae</taxon>
        <taxon>Rhodoreae</taxon>
        <taxon>Rhododendron</taxon>
    </lineage>
</organism>
<name>A0ACC0N324_RHOML</name>
<evidence type="ECO:0000313" key="2">
    <source>
        <dbReference type="Proteomes" id="UP001062846"/>
    </source>
</evidence>
<dbReference type="EMBL" id="CM046394">
    <property type="protein sequence ID" value="KAI8547646.1"/>
    <property type="molecule type" value="Genomic_DNA"/>
</dbReference>
<sequence>MLDVGFALGIEIKGGRNHNLKKIVEMQEKELREMIYALDDFDEESILEDDVDLENDASLSLFGLFILSSGCFASSGFARLILVWALLLVEVFRCLREIAV</sequence>
<comment type="caution">
    <text evidence="1">The sequence shown here is derived from an EMBL/GenBank/DDBJ whole genome shotgun (WGS) entry which is preliminary data.</text>
</comment>
<dbReference type="Proteomes" id="UP001062846">
    <property type="component" value="Chromosome 7"/>
</dbReference>
<keyword evidence="2" id="KW-1185">Reference proteome</keyword>